<organism evidence="2 3">
    <name type="scientific">Geoglobus acetivorans</name>
    <dbReference type="NCBI Taxonomy" id="565033"/>
    <lineage>
        <taxon>Archaea</taxon>
        <taxon>Methanobacteriati</taxon>
        <taxon>Methanobacteriota</taxon>
        <taxon>Archaeoglobi</taxon>
        <taxon>Archaeoglobales</taxon>
        <taxon>Archaeoglobaceae</taxon>
        <taxon>Geoglobus</taxon>
    </lineage>
</organism>
<dbReference type="InterPro" id="IPR036388">
    <property type="entry name" value="WH-like_DNA-bd_sf"/>
</dbReference>
<reference evidence="2 3" key="1">
    <citation type="journal article" date="2015" name="Appl. Environ. Microbiol.">
        <title>The Geoglobus acetivorans genome: Fe(III) reduction, acetate utilization, autotrophic growth, and degradation of aromatic compounds in a hyperthermophilic archaeon.</title>
        <authorList>
            <person name="Mardanov A.V."/>
            <person name="Slododkina G.B."/>
            <person name="Slobodkin A.I."/>
            <person name="Beletsky A.V."/>
            <person name="Gavrilov S.N."/>
            <person name="Kublanov I.V."/>
            <person name="Bonch-Osmolovskaya E.A."/>
            <person name="Skryabin K.G."/>
            <person name="Ravin N.V."/>
        </authorList>
    </citation>
    <scope>NUCLEOTIDE SEQUENCE [LARGE SCALE GENOMIC DNA]</scope>
    <source>
        <strain evidence="2 3">SBH6</strain>
    </source>
</reference>
<dbReference type="Proteomes" id="UP000030624">
    <property type="component" value="Chromosome"/>
</dbReference>
<dbReference type="Pfam" id="PF01047">
    <property type="entry name" value="MarR"/>
    <property type="match status" value="1"/>
</dbReference>
<dbReference type="GO" id="GO:0003700">
    <property type="term" value="F:DNA-binding transcription factor activity"/>
    <property type="evidence" value="ECO:0007669"/>
    <property type="project" value="InterPro"/>
</dbReference>
<dbReference type="InterPro" id="IPR036390">
    <property type="entry name" value="WH_DNA-bd_sf"/>
</dbReference>
<dbReference type="SUPFAM" id="SSF46785">
    <property type="entry name" value="Winged helix' DNA-binding domain"/>
    <property type="match status" value="1"/>
</dbReference>
<protein>
    <recommendedName>
        <fullName evidence="1">HTH marR-type domain-containing protein</fullName>
    </recommendedName>
</protein>
<evidence type="ECO:0000259" key="1">
    <source>
        <dbReference type="Pfam" id="PF01047"/>
    </source>
</evidence>
<proteinExistence type="predicted"/>
<dbReference type="EMBL" id="CP009552">
    <property type="protein sequence ID" value="AIY89940.1"/>
    <property type="molecule type" value="Genomic_DNA"/>
</dbReference>
<evidence type="ECO:0000313" key="2">
    <source>
        <dbReference type="EMBL" id="AIY89940.1"/>
    </source>
</evidence>
<dbReference type="AlphaFoldDB" id="A0A0A7GCY8"/>
<accession>A0A0A7GCY8</accession>
<feature type="domain" description="HTH marR-type" evidence="1">
    <location>
        <begin position="49"/>
        <end position="89"/>
    </location>
</feature>
<dbReference type="GeneID" id="24797485"/>
<dbReference type="InterPro" id="IPR000835">
    <property type="entry name" value="HTH_MarR-typ"/>
</dbReference>
<name>A0A0A7GCY8_GEOAI</name>
<dbReference type="RefSeq" id="WP_048091512.1">
    <property type="nucleotide sequence ID" value="NZ_CP009552.1"/>
</dbReference>
<sequence>MAEVIPMYRMVHPEFKLKSLSEIISSMLNREKEVVYLRTIPVGEAKKLVLDYIERHPGCWTEEIFMNLRLDPLLVSKVLRELEKEGLIEGRIE</sequence>
<dbReference type="STRING" id="565033.GACE_0892"/>
<dbReference type="KEGG" id="gac:GACE_0892"/>
<gene>
    <name evidence="2" type="ORF">GACE_0892</name>
</gene>
<dbReference type="Gene3D" id="1.10.10.10">
    <property type="entry name" value="Winged helix-like DNA-binding domain superfamily/Winged helix DNA-binding domain"/>
    <property type="match status" value="1"/>
</dbReference>
<evidence type="ECO:0000313" key="3">
    <source>
        <dbReference type="Proteomes" id="UP000030624"/>
    </source>
</evidence>
<dbReference type="HOGENOM" id="CLU_2392768_0_0_2"/>